<reference evidence="2 3" key="1">
    <citation type="submission" date="2020-05" db="EMBL/GenBank/DDBJ databases">
        <title>Draft genome of xy-202 and genomic insight in genome of the genus Peptostreptococcus.</title>
        <authorList>
            <person name="Zhang Z."/>
        </authorList>
    </citation>
    <scope>NUCLEOTIDE SEQUENCE [LARGE SCALE GENOMIC DNA]</scope>
    <source>
        <strain evidence="2 3">DSM 27025</strain>
    </source>
</reference>
<comment type="caution">
    <text evidence="2">The sequence shown here is derived from an EMBL/GenBank/DDBJ whole genome shotgun (WGS) entry which is preliminary data.</text>
</comment>
<evidence type="ECO:0008006" key="4">
    <source>
        <dbReference type="Google" id="ProtNLM"/>
    </source>
</evidence>
<accession>A0ABR6TIG8</accession>
<evidence type="ECO:0000313" key="3">
    <source>
        <dbReference type="Proteomes" id="UP000713904"/>
    </source>
</evidence>
<keyword evidence="1" id="KW-0472">Membrane</keyword>
<feature type="transmembrane region" description="Helical" evidence="1">
    <location>
        <begin position="49"/>
        <end position="71"/>
    </location>
</feature>
<evidence type="ECO:0000256" key="1">
    <source>
        <dbReference type="SAM" id="Phobius"/>
    </source>
</evidence>
<sequence length="73" mass="8557">MIDYKQMRQSVLHSDNLKVEEITRLNELIKLNEQHYKELKKDSILSTKIAIATLIVSALSLITSPLFYTVFRY</sequence>
<protein>
    <recommendedName>
        <fullName evidence="4">Haemolysin XhlA</fullName>
    </recommendedName>
</protein>
<dbReference type="EMBL" id="JABGBW010000001">
    <property type="protein sequence ID" value="MBC2575195.1"/>
    <property type="molecule type" value="Genomic_DNA"/>
</dbReference>
<dbReference type="Proteomes" id="UP000713904">
    <property type="component" value="Unassembled WGS sequence"/>
</dbReference>
<organism evidence="2 3">
    <name type="scientific">Peptostreptococcus canis</name>
    <dbReference type="NCBI Taxonomy" id="1159213"/>
    <lineage>
        <taxon>Bacteria</taxon>
        <taxon>Bacillati</taxon>
        <taxon>Bacillota</taxon>
        <taxon>Clostridia</taxon>
        <taxon>Peptostreptococcales</taxon>
        <taxon>Peptostreptococcaceae</taxon>
        <taxon>Peptostreptococcus</taxon>
    </lineage>
</organism>
<keyword evidence="1" id="KW-0812">Transmembrane</keyword>
<proteinExistence type="predicted"/>
<name>A0ABR6TIG8_9FIRM</name>
<keyword evidence="1" id="KW-1133">Transmembrane helix</keyword>
<dbReference type="RefSeq" id="WP_185623235.1">
    <property type="nucleotide sequence ID" value="NZ_JABGBW010000001.1"/>
</dbReference>
<evidence type="ECO:0000313" key="2">
    <source>
        <dbReference type="EMBL" id="MBC2575195.1"/>
    </source>
</evidence>
<gene>
    <name evidence="2" type="ORF">HLB29_00655</name>
</gene>
<keyword evidence="3" id="KW-1185">Reference proteome</keyword>